<dbReference type="InterPro" id="IPR029044">
    <property type="entry name" value="Nucleotide-diphossugar_trans"/>
</dbReference>
<organism evidence="3">
    <name type="scientific">Ceratitis capitata</name>
    <name type="common">Mediterranean fruit fly</name>
    <name type="synonym">Tephritis capitata</name>
    <dbReference type="NCBI Taxonomy" id="7213"/>
    <lineage>
        <taxon>Eukaryota</taxon>
        <taxon>Metazoa</taxon>
        <taxon>Ecdysozoa</taxon>
        <taxon>Arthropoda</taxon>
        <taxon>Hexapoda</taxon>
        <taxon>Insecta</taxon>
        <taxon>Pterygota</taxon>
        <taxon>Neoptera</taxon>
        <taxon>Endopterygota</taxon>
        <taxon>Diptera</taxon>
        <taxon>Brachycera</taxon>
        <taxon>Muscomorpha</taxon>
        <taxon>Tephritoidea</taxon>
        <taxon>Tephritidae</taxon>
        <taxon>Ceratitis</taxon>
        <taxon>Ceratitis</taxon>
    </lineage>
</organism>
<dbReference type="Pfam" id="PF02348">
    <property type="entry name" value="CTP_transf_3"/>
    <property type="match status" value="1"/>
</dbReference>
<dbReference type="KEGG" id="ccat:101454971"/>
<evidence type="ECO:0000313" key="2">
    <source>
        <dbReference type="EMBL" id="CAD7006107.1"/>
    </source>
</evidence>
<name>W8AZR5_CERCA</name>
<dbReference type="CTD" id="317923"/>
<reference evidence="3" key="2">
    <citation type="journal article" date="2014" name="BMC Genomics">
        <title>A genomic perspective to assessing quality of mass-reared SIT flies used in Mediterranean fruit fly (Ceratitis capitata) eradication in California.</title>
        <authorList>
            <person name="Calla B."/>
            <person name="Hall B."/>
            <person name="Hou S."/>
            <person name="Geib S.M."/>
        </authorList>
    </citation>
    <scope>NUCLEOTIDE SEQUENCE</scope>
</reference>
<dbReference type="InterPro" id="IPR050793">
    <property type="entry name" value="CMP-NeuNAc_synthase"/>
</dbReference>
<accession>W8AZR5</accession>
<dbReference type="AlphaFoldDB" id="W8AZR5"/>
<keyword evidence="3" id="KW-0808">Transferase</keyword>
<dbReference type="Gene3D" id="3.90.550.10">
    <property type="entry name" value="Spore Coat Polysaccharide Biosynthesis Protein SpsA, Chain A"/>
    <property type="match status" value="1"/>
</dbReference>
<dbReference type="InterPro" id="IPR003329">
    <property type="entry name" value="Cytidylyl_trans"/>
</dbReference>
<gene>
    <name evidence="3" type="primary">NEUA</name>
    <name evidence="2" type="ORF">CCAP1982_LOCUS14439</name>
</gene>
<keyword evidence="4" id="KW-1185">Reference proteome</keyword>
<keyword evidence="1" id="KW-0732">Signal</keyword>
<evidence type="ECO:0000313" key="3">
    <source>
        <dbReference type="EMBL" id="JAB90358.1"/>
    </source>
</evidence>
<reference evidence="2" key="3">
    <citation type="submission" date="2020-11" db="EMBL/GenBank/DDBJ databases">
        <authorList>
            <person name="Whitehead M."/>
        </authorList>
    </citation>
    <scope>NUCLEOTIDE SEQUENCE</scope>
    <source>
        <strain evidence="2">EGII</strain>
    </source>
</reference>
<dbReference type="Proteomes" id="UP000606786">
    <property type="component" value="Unassembled WGS sequence"/>
</dbReference>
<proteinExistence type="evidence at transcript level"/>
<sequence length="253" mass="29178">MYYIHVLLFLYLQGLLLNSCNTSEIHALILARGGSKGILNKNLQEIDGISLLARTINVLNSSNLFEHIWVSTDNEEIKQEALKFGARVHDRDPFYAQDSTTSLESVKEFLRAHNNVEKFALFQCTSVFLKNQYIIEALKQFVSKDCVFAATRSHKLRWQRQADEAVIPLNFDPMHRPRRQDWLGELIETGMFYFATRHLVVTENRFQNEKCGIVEIDPADAMEIDTYTDVVVAQCLIQDRLSSRDAIHNKNQI</sequence>
<dbReference type="OrthoDB" id="10262032at2759"/>
<dbReference type="SUPFAM" id="SSF53448">
    <property type="entry name" value="Nucleotide-diphospho-sugar transferases"/>
    <property type="match status" value="1"/>
</dbReference>
<dbReference type="GO" id="GO:0008781">
    <property type="term" value="F:N-acylneuraminate cytidylyltransferase activity"/>
    <property type="evidence" value="ECO:0007669"/>
    <property type="project" value="TreeGrafter"/>
</dbReference>
<reference evidence="3" key="1">
    <citation type="submission" date="2013-07" db="EMBL/GenBank/DDBJ databases">
        <authorList>
            <person name="Geib S."/>
        </authorList>
    </citation>
    <scope>NUCLEOTIDE SEQUENCE</scope>
</reference>
<dbReference type="CDD" id="cd02513">
    <property type="entry name" value="CMP-NeuAc_Synthase"/>
    <property type="match status" value="1"/>
</dbReference>
<evidence type="ECO:0000256" key="1">
    <source>
        <dbReference type="SAM" id="SignalP"/>
    </source>
</evidence>
<protein>
    <submittedName>
        <fullName evidence="2">(Mediterranean fruit fly) hypothetical protein</fullName>
    </submittedName>
    <submittedName>
        <fullName evidence="3">N-acylneuraminate cytidylyltransferase</fullName>
    </submittedName>
</protein>
<evidence type="ECO:0000313" key="4">
    <source>
        <dbReference type="Proteomes" id="UP000606786"/>
    </source>
</evidence>
<dbReference type="GeneID" id="101454971"/>
<dbReference type="EMBL" id="GAMC01016197">
    <property type="protein sequence ID" value="JAB90358.1"/>
    <property type="molecule type" value="mRNA"/>
</dbReference>
<keyword evidence="3" id="KW-0548">Nucleotidyltransferase</keyword>
<dbReference type="PANTHER" id="PTHR21485">
    <property type="entry name" value="HAD SUPERFAMILY MEMBERS CMAS AND KDSC"/>
    <property type="match status" value="1"/>
</dbReference>
<feature type="chain" id="PRO_5036288192" evidence="1">
    <location>
        <begin position="23"/>
        <end position="253"/>
    </location>
</feature>
<dbReference type="EMBL" id="CAJHJT010000034">
    <property type="protein sequence ID" value="CAD7006107.1"/>
    <property type="molecule type" value="Genomic_DNA"/>
</dbReference>
<feature type="signal peptide" evidence="1">
    <location>
        <begin position="1"/>
        <end position="22"/>
    </location>
</feature>
<dbReference type="PANTHER" id="PTHR21485:SF3">
    <property type="entry name" value="N-ACYLNEURAMINATE CYTIDYLYLTRANSFERASE"/>
    <property type="match status" value="1"/>
</dbReference>